<organism evidence="2 3">
    <name type="scientific">Komagataeibacter oboediens</name>
    <dbReference type="NCBI Taxonomy" id="65958"/>
    <lineage>
        <taxon>Bacteria</taxon>
        <taxon>Pseudomonadati</taxon>
        <taxon>Pseudomonadota</taxon>
        <taxon>Alphaproteobacteria</taxon>
        <taxon>Acetobacterales</taxon>
        <taxon>Acetobacteraceae</taxon>
        <taxon>Komagataeibacter</taxon>
    </lineage>
</organism>
<feature type="region of interest" description="Disordered" evidence="1">
    <location>
        <begin position="99"/>
        <end position="125"/>
    </location>
</feature>
<comment type="caution">
    <text evidence="2">The sequence shown here is derived from an EMBL/GenBank/DDBJ whole genome shotgun (WGS) entry which is preliminary data.</text>
</comment>
<reference evidence="2 3" key="1">
    <citation type="journal article" date="2021" name="Astrobiology">
        <title>Bacterial Cellulose Retains Robustness but Its Synthesis Declines After Exposure to a Mars-Like Environment Simulated Outside the International Space Station.</title>
        <authorList>
            <person name="Orlovska I."/>
            <person name="Podolich O."/>
            <person name="Kukharenko O."/>
            <person name="Zaets I."/>
            <person name="Reva O."/>
            <person name="Khirunenko L."/>
            <person name="Zmejkoski D."/>
            <person name="Rogalsky S."/>
            <person name="Barh D."/>
            <person name="Tiwari S."/>
            <person name="Kumavath R."/>
            <person name="Goes-Neto A."/>
            <person name="Azevedo V."/>
            <person name="Brenig B."/>
            <person name="Ghosh P."/>
            <person name="de Vera J.P."/>
            <person name="Kozyrovska N."/>
        </authorList>
    </citation>
    <scope>NUCLEOTIDE SEQUENCE [LARGE SCALE GENOMIC DNA]</scope>
    <source>
        <strain evidence="2 3">IMBG 311</strain>
    </source>
</reference>
<sequence>MIRKPFFMPIAQVFEQRAREAGNHAVGSSPDARTLHRAGKTTRQRHHALHAGVSDQIKVKVDLFRDRDLDHHLMVTGQRIQPTVQFIMQQGFRTGLVRAPDQDFGFQDGHEASPYARHQPRRLNK</sequence>
<accession>A0ABS5SR74</accession>
<evidence type="ECO:0000256" key="1">
    <source>
        <dbReference type="SAM" id="MobiDB-lite"/>
    </source>
</evidence>
<name>A0ABS5SR74_9PROT</name>
<protein>
    <submittedName>
        <fullName evidence="2">Uncharacterized protein</fullName>
    </submittedName>
</protein>
<evidence type="ECO:0000313" key="2">
    <source>
        <dbReference type="EMBL" id="MBT0676725.1"/>
    </source>
</evidence>
<keyword evidence="3" id="KW-1185">Reference proteome</keyword>
<dbReference type="EMBL" id="JABLUU010000023">
    <property type="protein sequence ID" value="MBT0676725.1"/>
    <property type="molecule type" value="Genomic_DNA"/>
</dbReference>
<proteinExistence type="predicted"/>
<dbReference type="Proteomes" id="UP001519538">
    <property type="component" value="Unassembled WGS sequence"/>
</dbReference>
<evidence type="ECO:0000313" key="3">
    <source>
        <dbReference type="Proteomes" id="UP001519538"/>
    </source>
</evidence>
<gene>
    <name evidence="2" type="ORF">HNO79_15190</name>
</gene>